<dbReference type="InterPro" id="IPR013382">
    <property type="entry name" value="CRISPR-assoc_prot_Cse2"/>
</dbReference>
<protein>
    <submittedName>
        <fullName evidence="1">CRISPR system Cascade subunit CasA</fullName>
    </submittedName>
</protein>
<dbReference type="Proteomes" id="UP000549009">
    <property type="component" value="Unassembled WGS sequence"/>
</dbReference>
<proteinExistence type="predicted"/>
<organism evidence="1 2">
    <name type="scientific">Streptomyces spectabilis</name>
    <dbReference type="NCBI Taxonomy" id="68270"/>
    <lineage>
        <taxon>Bacteria</taxon>
        <taxon>Bacillati</taxon>
        <taxon>Actinomycetota</taxon>
        <taxon>Actinomycetes</taxon>
        <taxon>Kitasatosporales</taxon>
        <taxon>Streptomycetaceae</taxon>
        <taxon>Streptomyces</taxon>
    </lineage>
</organism>
<dbReference type="NCBIfam" id="TIGR02548">
    <property type="entry name" value="casB_cse2"/>
    <property type="match status" value="1"/>
</dbReference>
<keyword evidence="2" id="KW-1185">Reference proteome</keyword>
<dbReference type="AlphaFoldDB" id="A0A7W8ET77"/>
<dbReference type="InterPro" id="IPR038287">
    <property type="entry name" value="Cse2_sf"/>
</dbReference>
<evidence type="ECO:0000313" key="1">
    <source>
        <dbReference type="EMBL" id="MBB5103241.1"/>
    </source>
</evidence>
<comment type="caution">
    <text evidence="1">The sequence shown here is derived from an EMBL/GenBank/DDBJ whole genome shotgun (WGS) entry which is preliminary data.</text>
</comment>
<evidence type="ECO:0000313" key="2">
    <source>
        <dbReference type="Proteomes" id="UP000549009"/>
    </source>
</evidence>
<accession>A0A7W8ET77</accession>
<reference evidence="1 2" key="1">
    <citation type="submission" date="2020-08" db="EMBL/GenBank/DDBJ databases">
        <title>Genomic Encyclopedia of Type Strains, Phase III (KMG-III): the genomes of soil and plant-associated and newly described type strains.</title>
        <authorList>
            <person name="Whitman W."/>
        </authorList>
    </citation>
    <scope>NUCLEOTIDE SEQUENCE [LARGE SCALE GENOMIC DNA]</scope>
    <source>
        <strain evidence="1 2">CECT 3146</strain>
    </source>
</reference>
<sequence>MSSGIERDAAAASTDQSGGAQLTAWLTALVRNREYGELANLRRGRVRTNAHIRAGWYAPEQVEEREIYEQVAFLFAVYHRGVSKPAPGVGSLGTAVRRIGGSFGRGPNDPGAARLVDRIVTSRRVPWRHLQHAIARLRACEQPPPSWSRLVDDLQRWHDRKARVAYGWAVDFHEPEPHDTGRNTTQKGPST</sequence>
<dbReference type="Pfam" id="PF09485">
    <property type="entry name" value="CRISPR_Cse2"/>
    <property type="match status" value="1"/>
</dbReference>
<name>A0A7W8ET77_STRST</name>
<gene>
    <name evidence="1" type="ORF">FHS40_002294</name>
</gene>
<dbReference type="EMBL" id="JACHJD010000003">
    <property type="protein sequence ID" value="MBB5103241.1"/>
    <property type="molecule type" value="Genomic_DNA"/>
</dbReference>
<dbReference type="RefSeq" id="WP_229878891.1">
    <property type="nucleotide sequence ID" value="NZ_BMSQ01000004.1"/>
</dbReference>
<dbReference type="Gene3D" id="1.10.520.40">
    <property type="entry name" value="CRISPR-associated protein Cse2"/>
    <property type="match status" value="1"/>
</dbReference>